<feature type="transmembrane region" description="Helical" evidence="1">
    <location>
        <begin position="29"/>
        <end position="47"/>
    </location>
</feature>
<dbReference type="AlphaFoldDB" id="A0A5B8V2K3"/>
<dbReference type="Proteomes" id="UP000321479">
    <property type="component" value="Chromosome"/>
</dbReference>
<reference evidence="2 3" key="1">
    <citation type="journal article" date="2017" name="Curr. Microbiol.">
        <title>Mucilaginibacter ginsenosidivorans sp. nov., Isolated from Soil of Ginseng Field.</title>
        <authorList>
            <person name="Kim M.M."/>
            <person name="Siddiqi M.Z."/>
            <person name="Im W.T."/>
        </authorList>
    </citation>
    <scope>NUCLEOTIDE SEQUENCE [LARGE SCALE GENOMIC DNA]</scope>
    <source>
        <strain evidence="2 3">Gsoil 3017</strain>
    </source>
</reference>
<proteinExistence type="predicted"/>
<sequence length="123" mass="14175">MRTIYFILIAAIIILGLLSRKYSVVPLWVGDVLWATMIYFMLRFFYVSASIQKIAIISIVISYTIEFSQLYKAEWIDNLRHTFFGRMVLGETFLWGDLLSYTAGILIGLTIDVLIRKQPSLKG</sequence>
<dbReference type="InterPro" id="IPR021257">
    <property type="entry name" value="DUF2809"/>
</dbReference>
<feature type="transmembrane region" description="Helical" evidence="1">
    <location>
        <begin position="93"/>
        <end position="115"/>
    </location>
</feature>
<protein>
    <submittedName>
        <fullName evidence="2">DUF2809 domain-containing protein</fullName>
    </submittedName>
</protein>
<dbReference type="Pfam" id="PF10990">
    <property type="entry name" value="DUF2809"/>
    <property type="match status" value="1"/>
</dbReference>
<evidence type="ECO:0000313" key="3">
    <source>
        <dbReference type="Proteomes" id="UP000321479"/>
    </source>
</evidence>
<evidence type="ECO:0000313" key="2">
    <source>
        <dbReference type="EMBL" id="QEC65594.1"/>
    </source>
</evidence>
<dbReference type="KEGG" id="mgin:FRZ54_04595"/>
<name>A0A5B8V2K3_9SPHI</name>
<evidence type="ECO:0000256" key="1">
    <source>
        <dbReference type="SAM" id="Phobius"/>
    </source>
</evidence>
<gene>
    <name evidence="2" type="ORF">FRZ54_04595</name>
</gene>
<dbReference type="EMBL" id="CP042436">
    <property type="protein sequence ID" value="QEC65594.1"/>
    <property type="molecule type" value="Genomic_DNA"/>
</dbReference>
<keyword evidence="1" id="KW-0812">Transmembrane</keyword>
<organism evidence="2 3">
    <name type="scientific">Mucilaginibacter ginsenosidivorans</name>
    <dbReference type="NCBI Taxonomy" id="398053"/>
    <lineage>
        <taxon>Bacteria</taxon>
        <taxon>Pseudomonadati</taxon>
        <taxon>Bacteroidota</taxon>
        <taxon>Sphingobacteriia</taxon>
        <taxon>Sphingobacteriales</taxon>
        <taxon>Sphingobacteriaceae</taxon>
        <taxon>Mucilaginibacter</taxon>
    </lineage>
</organism>
<keyword evidence="1" id="KW-0472">Membrane</keyword>
<keyword evidence="1" id="KW-1133">Transmembrane helix</keyword>
<feature type="transmembrane region" description="Helical" evidence="1">
    <location>
        <begin position="54"/>
        <end position="73"/>
    </location>
</feature>
<dbReference type="OrthoDB" id="5360192at2"/>
<keyword evidence="3" id="KW-1185">Reference proteome</keyword>
<accession>A0A5B8V2K3</accession>